<dbReference type="InterPro" id="IPR010920">
    <property type="entry name" value="LSM_dom_sf"/>
</dbReference>
<dbReference type="AlphaFoldDB" id="A0A1G7CY63"/>
<protein>
    <recommendedName>
        <fullName evidence="3">RNA-binding protein Hfq</fullName>
    </recommendedName>
</protein>
<evidence type="ECO:0000256" key="3">
    <source>
        <dbReference type="HAMAP-Rule" id="MF_00436"/>
    </source>
</evidence>
<evidence type="ECO:0000259" key="4">
    <source>
        <dbReference type="PROSITE" id="PS52002"/>
    </source>
</evidence>
<dbReference type="GO" id="GO:0003723">
    <property type="term" value="F:RNA binding"/>
    <property type="evidence" value="ECO:0007669"/>
    <property type="project" value="UniProtKB-UniRule"/>
</dbReference>
<evidence type="ECO:0000256" key="2">
    <source>
        <dbReference type="ARBA" id="ARBA00023016"/>
    </source>
</evidence>
<dbReference type="NCBIfam" id="TIGR02383">
    <property type="entry name" value="Hfq"/>
    <property type="match status" value="1"/>
</dbReference>
<dbReference type="GO" id="GO:0005829">
    <property type="term" value="C:cytosol"/>
    <property type="evidence" value="ECO:0007669"/>
    <property type="project" value="TreeGrafter"/>
</dbReference>
<dbReference type="CDD" id="cd01716">
    <property type="entry name" value="Hfq"/>
    <property type="match status" value="1"/>
</dbReference>
<evidence type="ECO:0000256" key="1">
    <source>
        <dbReference type="ARBA" id="ARBA00022884"/>
    </source>
</evidence>
<feature type="domain" description="Sm" evidence="4">
    <location>
        <begin position="10"/>
        <end position="69"/>
    </location>
</feature>
<dbReference type="Proteomes" id="UP000243205">
    <property type="component" value="Unassembled WGS sequence"/>
</dbReference>
<dbReference type="PANTHER" id="PTHR34772:SF1">
    <property type="entry name" value="RNA-BINDING PROTEIN HFQ"/>
    <property type="match status" value="1"/>
</dbReference>
<dbReference type="PROSITE" id="PS52002">
    <property type="entry name" value="SM"/>
    <property type="match status" value="1"/>
</dbReference>
<dbReference type="HAMAP" id="MF_00436">
    <property type="entry name" value="Hfq"/>
    <property type="match status" value="1"/>
</dbReference>
<dbReference type="GO" id="GO:0043487">
    <property type="term" value="P:regulation of RNA stability"/>
    <property type="evidence" value="ECO:0007669"/>
    <property type="project" value="TreeGrafter"/>
</dbReference>
<evidence type="ECO:0000313" key="6">
    <source>
        <dbReference type="Proteomes" id="UP000243205"/>
    </source>
</evidence>
<dbReference type="InterPro" id="IPR005001">
    <property type="entry name" value="Hfq"/>
</dbReference>
<dbReference type="GO" id="GO:0045974">
    <property type="term" value="P:regulation of translation, ncRNA-mediated"/>
    <property type="evidence" value="ECO:0007669"/>
    <property type="project" value="TreeGrafter"/>
</dbReference>
<dbReference type="PANTHER" id="PTHR34772">
    <property type="entry name" value="RNA-BINDING PROTEIN HFQ"/>
    <property type="match status" value="1"/>
</dbReference>
<keyword evidence="6" id="KW-1185">Reference proteome</keyword>
<name>A0A1G7CY63_9BACT</name>
<evidence type="ECO:0000313" key="5">
    <source>
        <dbReference type="EMBL" id="SDE44248.1"/>
    </source>
</evidence>
<dbReference type="GO" id="GO:0006355">
    <property type="term" value="P:regulation of DNA-templated transcription"/>
    <property type="evidence" value="ECO:0007669"/>
    <property type="project" value="InterPro"/>
</dbReference>
<organism evidence="5 6">
    <name type="scientific">Desulfuromonas thiophila</name>
    <dbReference type="NCBI Taxonomy" id="57664"/>
    <lineage>
        <taxon>Bacteria</taxon>
        <taxon>Pseudomonadati</taxon>
        <taxon>Thermodesulfobacteriota</taxon>
        <taxon>Desulfuromonadia</taxon>
        <taxon>Desulfuromonadales</taxon>
        <taxon>Desulfuromonadaceae</taxon>
        <taxon>Desulfuromonas</taxon>
    </lineage>
</organism>
<dbReference type="OrthoDB" id="9799751at2"/>
<reference evidence="6" key="1">
    <citation type="submission" date="2016-10" db="EMBL/GenBank/DDBJ databases">
        <authorList>
            <person name="Varghese N."/>
            <person name="Submissions S."/>
        </authorList>
    </citation>
    <scope>NUCLEOTIDE SEQUENCE [LARGE SCALE GENOMIC DNA]</scope>
    <source>
        <strain evidence="6">DSM 8987</strain>
    </source>
</reference>
<dbReference type="Pfam" id="PF17209">
    <property type="entry name" value="Hfq"/>
    <property type="match status" value="1"/>
</dbReference>
<dbReference type="EMBL" id="FNAQ01000011">
    <property type="protein sequence ID" value="SDE44248.1"/>
    <property type="molecule type" value="Genomic_DNA"/>
</dbReference>
<comment type="function">
    <text evidence="3">RNA chaperone that binds small regulatory RNA (sRNAs) and mRNAs to facilitate mRNA translational regulation in response to envelope stress, environmental stress and changes in metabolite concentrations. Also binds with high specificity to tRNAs.</text>
</comment>
<sequence>MAKTPFNIQDQYLNQARKERVKITVVMMSGEQLQGYIKSFDNFCVLIESGGDYLLYKHAISSITSADGQFRLHGGRD</sequence>
<dbReference type="Gene3D" id="2.30.30.100">
    <property type="match status" value="1"/>
</dbReference>
<gene>
    <name evidence="3" type="primary">hfq</name>
    <name evidence="5" type="ORF">SAMN05661003_11137</name>
</gene>
<keyword evidence="2 3" id="KW-0346">Stress response</keyword>
<comment type="similarity">
    <text evidence="3">Belongs to the Hfq family.</text>
</comment>
<keyword evidence="1 3" id="KW-0694">RNA-binding</keyword>
<dbReference type="RefSeq" id="WP_092079071.1">
    <property type="nucleotide sequence ID" value="NZ_CALFZY010000010.1"/>
</dbReference>
<accession>A0A1G7CY63</accession>
<comment type="subunit">
    <text evidence="3">Homohexamer.</text>
</comment>
<dbReference type="STRING" id="57664.SAMN05661003_11137"/>
<proteinExistence type="inferred from homology"/>
<dbReference type="InterPro" id="IPR047575">
    <property type="entry name" value="Sm"/>
</dbReference>
<dbReference type="SUPFAM" id="SSF50182">
    <property type="entry name" value="Sm-like ribonucleoproteins"/>
    <property type="match status" value="1"/>
</dbReference>